<evidence type="ECO:0008006" key="3">
    <source>
        <dbReference type="Google" id="ProtNLM"/>
    </source>
</evidence>
<dbReference type="Gene3D" id="1.20.120.330">
    <property type="entry name" value="Nucleotidyltransferases domain 2"/>
    <property type="match status" value="1"/>
</dbReference>
<name>A0ABV7VIQ6_9PROT</name>
<proteinExistence type="predicted"/>
<organism evidence="1 2">
    <name type="scientific">Ferrovibrio xuzhouensis</name>
    <dbReference type="NCBI Taxonomy" id="1576914"/>
    <lineage>
        <taxon>Bacteria</taxon>
        <taxon>Pseudomonadati</taxon>
        <taxon>Pseudomonadota</taxon>
        <taxon>Alphaproteobacteria</taxon>
        <taxon>Rhodospirillales</taxon>
        <taxon>Rhodospirillaceae</taxon>
        <taxon>Ferrovibrio</taxon>
    </lineage>
</organism>
<evidence type="ECO:0000313" key="2">
    <source>
        <dbReference type="Proteomes" id="UP001595711"/>
    </source>
</evidence>
<keyword evidence="2" id="KW-1185">Reference proteome</keyword>
<evidence type="ECO:0000313" key="1">
    <source>
        <dbReference type="EMBL" id="MFC3677074.1"/>
    </source>
</evidence>
<gene>
    <name evidence="1" type="ORF">ACFOOQ_16075</name>
</gene>
<dbReference type="Proteomes" id="UP001595711">
    <property type="component" value="Unassembled WGS sequence"/>
</dbReference>
<dbReference type="RefSeq" id="WP_379728487.1">
    <property type="nucleotide sequence ID" value="NZ_JBHRYJ010000003.1"/>
</dbReference>
<accession>A0ABV7VIQ6</accession>
<comment type="caution">
    <text evidence="1">The sequence shown here is derived from an EMBL/GenBank/DDBJ whole genome shotgun (WGS) entry which is preliminary data.</text>
</comment>
<sequence length="147" mass="15602">MGSRGLVAAGDIDRELAATFFANGKGFLPSAASADRGDACEVCYAVAIATELALKAFLVAQGWSDDRCRRDVRHDLEKALAFAKAAGLEAVAELDGVVSVLNAYYPNHAFDRFVVPAGDEAFPARARAIVADLFERVRPQVEASGGR</sequence>
<reference evidence="2" key="1">
    <citation type="journal article" date="2019" name="Int. J. Syst. Evol. Microbiol.">
        <title>The Global Catalogue of Microorganisms (GCM) 10K type strain sequencing project: providing services to taxonomists for standard genome sequencing and annotation.</title>
        <authorList>
            <consortium name="The Broad Institute Genomics Platform"/>
            <consortium name="The Broad Institute Genome Sequencing Center for Infectious Disease"/>
            <person name="Wu L."/>
            <person name="Ma J."/>
        </authorList>
    </citation>
    <scope>NUCLEOTIDE SEQUENCE [LARGE SCALE GENOMIC DNA]</scope>
    <source>
        <strain evidence="2">KCTC 42182</strain>
    </source>
</reference>
<protein>
    <recommendedName>
        <fullName evidence="3">HEPN domain-containing protein</fullName>
    </recommendedName>
</protein>
<dbReference type="EMBL" id="JBHRYJ010000003">
    <property type="protein sequence ID" value="MFC3677074.1"/>
    <property type="molecule type" value="Genomic_DNA"/>
</dbReference>